<dbReference type="PANTHER" id="PTHR30472">
    <property type="entry name" value="FERRIC ENTEROBACTIN TRANSPORT SYSTEM PERMEASE PROTEIN"/>
    <property type="match status" value="1"/>
</dbReference>
<evidence type="ECO:0000256" key="3">
    <source>
        <dbReference type="ARBA" id="ARBA00022448"/>
    </source>
</evidence>
<dbReference type="Pfam" id="PF01032">
    <property type="entry name" value="FecCD"/>
    <property type="match status" value="1"/>
</dbReference>
<evidence type="ECO:0000313" key="9">
    <source>
        <dbReference type="EMBL" id="SDH15676.1"/>
    </source>
</evidence>
<name>A0A1G8A477_9VIBR</name>
<accession>A0A1G8A477</accession>
<feature type="transmembrane region" description="Helical" evidence="8">
    <location>
        <begin position="103"/>
        <end position="124"/>
    </location>
</feature>
<keyword evidence="3" id="KW-0813">Transport</keyword>
<keyword evidence="5 8" id="KW-0812">Transmembrane</keyword>
<evidence type="ECO:0000256" key="5">
    <source>
        <dbReference type="ARBA" id="ARBA00022692"/>
    </source>
</evidence>
<keyword evidence="4" id="KW-1003">Cell membrane</keyword>
<dbReference type="GO" id="GO:0033214">
    <property type="term" value="P:siderophore-iron import into cell"/>
    <property type="evidence" value="ECO:0007669"/>
    <property type="project" value="TreeGrafter"/>
</dbReference>
<feature type="transmembrane region" description="Helical" evidence="8">
    <location>
        <begin position="130"/>
        <end position="148"/>
    </location>
</feature>
<dbReference type="AlphaFoldDB" id="A0A1G8A477"/>
<dbReference type="STRING" id="861298.SAMN04488136_109132"/>
<keyword evidence="10" id="KW-1185">Reference proteome</keyword>
<feature type="transmembrane region" description="Helical" evidence="8">
    <location>
        <begin position="160"/>
        <end position="180"/>
    </location>
</feature>
<dbReference type="InterPro" id="IPR000522">
    <property type="entry name" value="ABC_transptr_permease_BtuC"/>
</dbReference>
<evidence type="ECO:0000256" key="1">
    <source>
        <dbReference type="ARBA" id="ARBA00004651"/>
    </source>
</evidence>
<dbReference type="PANTHER" id="PTHR30472:SF1">
    <property type="entry name" value="FE(3+) DICITRATE TRANSPORT SYSTEM PERMEASE PROTEIN FECC-RELATED"/>
    <property type="match status" value="1"/>
</dbReference>
<gene>
    <name evidence="9" type="ORF">SAMN04488136_109132</name>
</gene>
<feature type="transmembrane region" description="Helical" evidence="8">
    <location>
        <begin position="239"/>
        <end position="259"/>
    </location>
</feature>
<dbReference type="InterPro" id="IPR037294">
    <property type="entry name" value="ABC_BtuC-like"/>
</dbReference>
<evidence type="ECO:0000256" key="6">
    <source>
        <dbReference type="ARBA" id="ARBA00022989"/>
    </source>
</evidence>
<dbReference type="FunFam" id="1.10.3470.10:FF:000001">
    <property type="entry name" value="Vitamin B12 ABC transporter permease BtuC"/>
    <property type="match status" value="1"/>
</dbReference>
<keyword evidence="6 8" id="KW-1133">Transmembrane helix</keyword>
<comment type="subcellular location">
    <subcellularLocation>
        <location evidence="1">Cell membrane</location>
        <topology evidence="1">Multi-pass membrane protein</topology>
    </subcellularLocation>
</comment>
<evidence type="ECO:0000256" key="7">
    <source>
        <dbReference type="ARBA" id="ARBA00023136"/>
    </source>
</evidence>
<organism evidence="9 10">
    <name type="scientific">Vibrio xiamenensis</name>
    <dbReference type="NCBI Taxonomy" id="861298"/>
    <lineage>
        <taxon>Bacteria</taxon>
        <taxon>Pseudomonadati</taxon>
        <taxon>Pseudomonadota</taxon>
        <taxon>Gammaproteobacteria</taxon>
        <taxon>Vibrionales</taxon>
        <taxon>Vibrionaceae</taxon>
        <taxon>Vibrio</taxon>
    </lineage>
</organism>
<dbReference type="RefSeq" id="WP_093272803.1">
    <property type="nucleotide sequence ID" value="NZ_FNDD01000009.1"/>
</dbReference>
<keyword evidence="7 8" id="KW-0472">Membrane</keyword>
<dbReference type="SUPFAM" id="SSF81345">
    <property type="entry name" value="ABC transporter involved in vitamin B12 uptake, BtuC"/>
    <property type="match status" value="1"/>
</dbReference>
<evidence type="ECO:0000256" key="8">
    <source>
        <dbReference type="SAM" id="Phobius"/>
    </source>
</evidence>
<dbReference type="Gene3D" id="1.10.3470.10">
    <property type="entry name" value="ABC transporter involved in vitamin B12 uptake, BtuC"/>
    <property type="match status" value="1"/>
</dbReference>
<sequence length="345" mass="36280">MESPLILKATANQAETKYRLGLIAGAVVIVLLALVSVCVGARQIPLATTLDALRHFDPTNSEHLLVHWVRLPRTILAVVVGIGLGGAGALMQALTRNPLADPGILGVNAGAMVGIVSAIALLGFTDIEQYLWFGMLGAALAGALVYVLSSVYRAMSPVRLILAGAAVSVVLLAITQIITINSSEEVFDQFRHWAVGSLQGRGFDVVWLTTAMIIITSIVVLNLSRLLDVLALGDDLGRALGVNARWVWLVVCSCVVVLSSAASAAAGPISFIGLTAPHIARFLVGPGHRWLLPYSMMISAILLLGADVAGRIIGAPGEVSVGIMVTLLGGPVFIVLVRRWKLVQL</sequence>
<proteinExistence type="inferred from homology"/>
<protein>
    <submittedName>
        <fullName evidence="9">Iron complex transport system permease protein</fullName>
    </submittedName>
</protein>
<evidence type="ECO:0000313" key="10">
    <source>
        <dbReference type="Proteomes" id="UP000198854"/>
    </source>
</evidence>
<feature type="transmembrane region" description="Helical" evidence="8">
    <location>
        <begin position="319"/>
        <end position="337"/>
    </location>
</feature>
<dbReference type="OrthoDB" id="9055647at2"/>
<comment type="similarity">
    <text evidence="2">Belongs to the binding-protein-dependent transport system permease family. FecCD subfamily.</text>
</comment>
<evidence type="ECO:0000256" key="2">
    <source>
        <dbReference type="ARBA" id="ARBA00007935"/>
    </source>
</evidence>
<feature type="transmembrane region" description="Helical" evidence="8">
    <location>
        <begin position="205"/>
        <end position="227"/>
    </location>
</feature>
<dbReference type="GO" id="GO:0022857">
    <property type="term" value="F:transmembrane transporter activity"/>
    <property type="evidence" value="ECO:0007669"/>
    <property type="project" value="InterPro"/>
</dbReference>
<reference evidence="9 10" key="1">
    <citation type="submission" date="2016-10" db="EMBL/GenBank/DDBJ databases">
        <authorList>
            <person name="de Groot N.N."/>
        </authorList>
    </citation>
    <scope>NUCLEOTIDE SEQUENCE [LARGE SCALE GENOMIC DNA]</scope>
    <source>
        <strain evidence="9 10">CGMCC 1.10228</strain>
    </source>
</reference>
<feature type="transmembrane region" description="Helical" evidence="8">
    <location>
        <begin position="74"/>
        <end position="91"/>
    </location>
</feature>
<dbReference type="GO" id="GO:0005886">
    <property type="term" value="C:plasma membrane"/>
    <property type="evidence" value="ECO:0007669"/>
    <property type="project" value="UniProtKB-SubCell"/>
</dbReference>
<dbReference type="CDD" id="cd06550">
    <property type="entry name" value="TM_ABC_iron-siderophores_like"/>
    <property type="match status" value="1"/>
</dbReference>
<feature type="transmembrane region" description="Helical" evidence="8">
    <location>
        <begin position="291"/>
        <end position="313"/>
    </location>
</feature>
<dbReference type="Proteomes" id="UP000198854">
    <property type="component" value="Unassembled WGS sequence"/>
</dbReference>
<dbReference type="EMBL" id="FNDD01000009">
    <property type="protein sequence ID" value="SDH15676.1"/>
    <property type="molecule type" value="Genomic_DNA"/>
</dbReference>
<evidence type="ECO:0000256" key="4">
    <source>
        <dbReference type="ARBA" id="ARBA00022475"/>
    </source>
</evidence>
<feature type="transmembrane region" description="Helical" evidence="8">
    <location>
        <begin position="20"/>
        <end position="44"/>
    </location>
</feature>